<dbReference type="OrthoDB" id="263283at2759"/>
<dbReference type="GO" id="GO:0008168">
    <property type="term" value="F:methyltransferase activity"/>
    <property type="evidence" value="ECO:0007669"/>
    <property type="project" value="UniProtKB-KW"/>
</dbReference>
<evidence type="ECO:0000256" key="5">
    <source>
        <dbReference type="ARBA" id="ARBA00022691"/>
    </source>
</evidence>
<dbReference type="KEGG" id="uvi:66063079"/>
<keyword evidence="6" id="KW-0819">tRNA processing</keyword>
<sequence>MILHVLTTSLIHAQLLLRAALQAGFRESGAINVTSQSDLSATPIVAIRSMGLGFESLIGYQPASSSLKHPLVSATYLQTLMNIANERFEENAKRIARFRSAFGEIVLEPRGVKLNPEGLEWEDAATRKERMKAEGLRRKVAMTAEAKQKPGVEESELDLCDTCLRC</sequence>
<dbReference type="PANTHER" id="PTHR48418">
    <property type="entry name" value="TRNA WYBUTOSINE-SYNTHESIZING PROTEIN 3"/>
    <property type="match status" value="1"/>
</dbReference>
<evidence type="ECO:0000256" key="3">
    <source>
        <dbReference type="ARBA" id="ARBA00022603"/>
    </source>
</evidence>
<dbReference type="SUPFAM" id="SSF111278">
    <property type="entry name" value="SSo0622-like"/>
    <property type="match status" value="1"/>
</dbReference>
<dbReference type="InterPro" id="IPR036602">
    <property type="entry name" value="tRNA_yW-synthesising-like_sf"/>
</dbReference>
<evidence type="ECO:0000256" key="6">
    <source>
        <dbReference type="ARBA" id="ARBA00022694"/>
    </source>
</evidence>
<keyword evidence="3" id="KW-0489">Methyltransferase</keyword>
<dbReference type="GO" id="GO:0032259">
    <property type="term" value="P:methylation"/>
    <property type="evidence" value="ECO:0007669"/>
    <property type="project" value="UniProtKB-KW"/>
</dbReference>
<dbReference type="RefSeq" id="XP_042995733.1">
    <property type="nucleotide sequence ID" value="XM_043139799.1"/>
</dbReference>
<dbReference type="Gene3D" id="3.30.1960.10">
    <property type="entry name" value="tRNA wybutosine-synthesizing-like"/>
    <property type="match status" value="1"/>
</dbReference>
<comment type="catalytic activity">
    <reaction evidence="8">
        <text>4-demethyl-7-[(3S)-3-amino-3-carboxypropyl]wyosine(37) in tRNA(Phe) + S-adenosyl-L-methionine = 7-[(3S)-3-amino-3-carboxypropyl]wyosine(37) in tRNA(Phe) + S-adenosyl-L-homocysteine + H(+)</text>
        <dbReference type="Rhea" id="RHEA:36635"/>
        <dbReference type="Rhea" id="RHEA-COMP:10378"/>
        <dbReference type="Rhea" id="RHEA-COMP:10379"/>
        <dbReference type="ChEBI" id="CHEBI:15378"/>
        <dbReference type="ChEBI" id="CHEBI:57856"/>
        <dbReference type="ChEBI" id="CHEBI:59789"/>
        <dbReference type="ChEBI" id="CHEBI:73543"/>
        <dbReference type="ChEBI" id="CHEBI:73550"/>
        <dbReference type="EC" id="2.1.1.282"/>
    </reaction>
</comment>
<protein>
    <recommendedName>
        <fullName evidence="2">tRNA(Phe) 7-[(3-amino-3-carboxypropyl)-4-demethylwyosine(37)-N(4)]-methyltransferase</fullName>
        <ecNumber evidence="2">2.1.1.282</ecNumber>
    </recommendedName>
    <alternativeName>
        <fullName evidence="7">tRNA(Phe) 7-((3-amino-3-carboxypropyl)-4-demethylwyosine(37)-N(4))-methyltransferase</fullName>
    </alternativeName>
</protein>
<keyword evidence="12" id="KW-1185">Reference proteome</keyword>
<evidence type="ECO:0000256" key="4">
    <source>
        <dbReference type="ARBA" id="ARBA00022679"/>
    </source>
</evidence>
<evidence type="ECO:0000256" key="2">
    <source>
        <dbReference type="ARBA" id="ARBA00012750"/>
    </source>
</evidence>
<feature type="signal peptide" evidence="9">
    <location>
        <begin position="1"/>
        <end position="30"/>
    </location>
</feature>
<evidence type="ECO:0000313" key="12">
    <source>
        <dbReference type="Proteomes" id="UP000027002"/>
    </source>
</evidence>
<gene>
    <name evidence="11" type="ORF">UV8b_02301</name>
</gene>
<evidence type="ECO:0000256" key="9">
    <source>
        <dbReference type="SAM" id="SignalP"/>
    </source>
</evidence>
<dbReference type="PANTHER" id="PTHR48418:SF1">
    <property type="entry name" value="TRNA WYBUTOSINE-SYNTHESIZING PROTEIN 3"/>
    <property type="match status" value="1"/>
</dbReference>
<evidence type="ECO:0000256" key="7">
    <source>
        <dbReference type="ARBA" id="ARBA00030554"/>
    </source>
</evidence>
<dbReference type="Pfam" id="PF02676">
    <property type="entry name" value="TYW3"/>
    <property type="match status" value="1"/>
</dbReference>
<keyword evidence="4" id="KW-0808">Transferase</keyword>
<dbReference type="AlphaFoldDB" id="A0A8E5HMN1"/>
<evidence type="ECO:0000313" key="11">
    <source>
        <dbReference type="EMBL" id="QUC18060.1"/>
    </source>
</evidence>
<dbReference type="GeneID" id="66063079"/>
<dbReference type="EMBL" id="CP072754">
    <property type="protein sequence ID" value="QUC18060.1"/>
    <property type="molecule type" value="Genomic_DNA"/>
</dbReference>
<evidence type="ECO:0000259" key="10">
    <source>
        <dbReference type="Pfam" id="PF02676"/>
    </source>
</evidence>
<evidence type="ECO:0000256" key="8">
    <source>
        <dbReference type="ARBA" id="ARBA00049202"/>
    </source>
</evidence>
<name>A0A8E5HMN1_USTVR</name>
<keyword evidence="5" id="KW-0949">S-adenosyl-L-methionine</keyword>
<dbReference type="InterPro" id="IPR003827">
    <property type="entry name" value="tRNA_yW-synthesising"/>
</dbReference>
<organism evidence="11 12">
    <name type="scientific">Ustilaginoidea virens</name>
    <name type="common">Rice false smut fungus</name>
    <name type="synonym">Villosiclava virens</name>
    <dbReference type="NCBI Taxonomy" id="1159556"/>
    <lineage>
        <taxon>Eukaryota</taxon>
        <taxon>Fungi</taxon>
        <taxon>Dikarya</taxon>
        <taxon>Ascomycota</taxon>
        <taxon>Pezizomycotina</taxon>
        <taxon>Sordariomycetes</taxon>
        <taxon>Hypocreomycetidae</taxon>
        <taxon>Hypocreales</taxon>
        <taxon>Clavicipitaceae</taxon>
        <taxon>Ustilaginoidea</taxon>
    </lineage>
</organism>
<proteinExistence type="inferred from homology"/>
<dbReference type="EC" id="2.1.1.282" evidence="2"/>
<keyword evidence="9" id="KW-0732">Signal</keyword>
<reference evidence="11" key="1">
    <citation type="submission" date="2020-03" db="EMBL/GenBank/DDBJ databases">
        <title>A mixture of massive structural variations and highly conserved coding sequences in Ustilaginoidea virens genome.</title>
        <authorList>
            <person name="Zhang K."/>
            <person name="Zhao Z."/>
            <person name="Zhang Z."/>
            <person name="Li Y."/>
            <person name="Hsiang T."/>
            <person name="Sun W."/>
        </authorList>
    </citation>
    <scope>NUCLEOTIDE SEQUENCE</scope>
    <source>
        <strain evidence="11">UV-8b</strain>
    </source>
</reference>
<dbReference type="GO" id="GO:0008033">
    <property type="term" value="P:tRNA processing"/>
    <property type="evidence" value="ECO:0007669"/>
    <property type="project" value="UniProtKB-KW"/>
</dbReference>
<comment type="similarity">
    <text evidence="1">Belongs to the TYW3 family.</text>
</comment>
<feature type="domain" description="tRNA wybutosine-synthesizing protein" evidence="10">
    <location>
        <begin position="1"/>
        <end position="102"/>
    </location>
</feature>
<accession>A0A8E5HMN1</accession>
<evidence type="ECO:0000256" key="1">
    <source>
        <dbReference type="ARBA" id="ARBA00008569"/>
    </source>
</evidence>
<dbReference type="Proteomes" id="UP000027002">
    <property type="component" value="Chromosome 2"/>
</dbReference>
<feature type="chain" id="PRO_5034659948" description="tRNA(Phe) 7-[(3-amino-3-carboxypropyl)-4-demethylwyosine(37)-N(4)]-methyltransferase" evidence="9">
    <location>
        <begin position="31"/>
        <end position="166"/>
    </location>
</feature>